<proteinExistence type="predicted"/>
<accession>A0ABY4B4E8</accession>
<dbReference type="RefSeq" id="WP_243514645.1">
    <property type="nucleotide sequence ID" value="NZ_CP094534.1"/>
</dbReference>
<organism evidence="2 3">
    <name type="scientific">Hymenobacter monticola</name>
    <dbReference type="NCBI Taxonomy" id="1705399"/>
    <lineage>
        <taxon>Bacteria</taxon>
        <taxon>Pseudomonadati</taxon>
        <taxon>Bacteroidota</taxon>
        <taxon>Cytophagia</taxon>
        <taxon>Cytophagales</taxon>
        <taxon>Hymenobacteraceae</taxon>
        <taxon>Hymenobacter</taxon>
    </lineage>
</organism>
<reference evidence="2 3" key="1">
    <citation type="submission" date="2022-03" db="EMBL/GenBank/DDBJ databases">
        <title>Hymenobactersp. isolated from the air.</title>
        <authorList>
            <person name="Won M."/>
            <person name="Kwon S.-W."/>
        </authorList>
    </citation>
    <scope>NUCLEOTIDE SEQUENCE [LARGE SCALE GENOMIC DNA]</scope>
    <source>
        <strain evidence="2 3">KACC 22596</strain>
    </source>
</reference>
<dbReference type="PROSITE" id="PS51257">
    <property type="entry name" value="PROKAR_LIPOPROTEIN"/>
    <property type="match status" value="1"/>
</dbReference>
<feature type="chain" id="PRO_5045896498" evidence="1">
    <location>
        <begin position="21"/>
        <end position="205"/>
    </location>
</feature>
<evidence type="ECO:0000313" key="3">
    <source>
        <dbReference type="Proteomes" id="UP000831390"/>
    </source>
</evidence>
<name>A0ABY4B4E8_9BACT</name>
<evidence type="ECO:0000256" key="1">
    <source>
        <dbReference type="SAM" id="SignalP"/>
    </source>
</evidence>
<sequence>MNSFATRFLLLLTAASSLVACRETSKLPAPATEDVPLIIPEVNPQKSYFNILDARPSVDQARNQNRTRPVFEFVVNPSKGGGDIQTVEVYKSYRRDLKLGPRVKVTDLTSFPATVTINSQDALQDLYATSPIAGSTTPRQPVKGETDTTPNRLINGEAVVFTFEYVMKDGRRIILTPLSTLSGSVGAPLGTFVNAPYAAVAEIRP</sequence>
<evidence type="ECO:0000313" key="2">
    <source>
        <dbReference type="EMBL" id="UOE34024.1"/>
    </source>
</evidence>
<feature type="signal peptide" evidence="1">
    <location>
        <begin position="1"/>
        <end position="20"/>
    </location>
</feature>
<protein>
    <submittedName>
        <fullName evidence="2">Uncharacterized protein</fullName>
    </submittedName>
</protein>
<gene>
    <name evidence="2" type="ORF">MTP16_23280</name>
</gene>
<dbReference type="EMBL" id="CP094534">
    <property type="protein sequence ID" value="UOE34024.1"/>
    <property type="molecule type" value="Genomic_DNA"/>
</dbReference>
<dbReference type="Proteomes" id="UP000831390">
    <property type="component" value="Chromosome"/>
</dbReference>
<keyword evidence="1" id="KW-0732">Signal</keyword>
<keyword evidence="3" id="KW-1185">Reference proteome</keyword>